<feature type="region of interest" description="Disordered" evidence="1">
    <location>
        <begin position="1"/>
        <end position="28"/>
    </location>
</feature>
<sequence>MPSPFGSAKNSNPHKKGSLNHDLWETERDIQRAEKGIPGEASLDEMKQARKRIKDEINANDIEEGKAQVEEMMGESKFMHKRSKMRKYAPVKKTVPIQA</sequence>
<accession>A0A6J5PBJ1</accession>
<gene>
    <name evidence="2" type="ORF">UFOVP861_11</name>
</gene>
<evidence type="ECO:0000313" key="2">
    <source>
        <dbReference type="EMBL" id="CAB4167246.1"/>
    </source>
</evidence>
<reference evidence="2" key="1">
    <citation type="submission" date="2020-04" db="EMBL/GenBank/DDBJ databases">
        <authorList>
            <person name="Chiriac C."/>
            <person name="Salcher M."/>
            <person name="Ghai R."/>
            <person name="Kavagutti S V."/>
        </authorList>
    </citation>
    <scope>NUCLEOTIDE SEQUENCE</scope>
</reference>
<organism evidence="2">
    <name type="scientific">uncultured Caudovirales phage</name>
    <dbReference type="NCBI Taxonomy" id="2100421"/>
    <lineage>
        <taxon>Viruses</taxon>
        <taxon>Duplodnaviria</taxon>
        <taxon>Heunggongvirae</taxon>
        <taxon>Uroviricota</taxon>
        <taxon>Caudoviricetes</taxon>
        <taxon>Peduoviridae</taxon>
        <taxon>Maltschvirus</taxon>
        <taxon>Maltschvirus maltsch</taxon>
    </lineage>
</organism>
<evidence type="ECO:0000256" key="1">
    <source>
        <dbReference type="SAM" id="MobiDB-lite"/>
    </source>
</evidence>
<dbReference type="EMBL" id="LR796810">
    <property type="protein sequence ID" value="CAB4167246.1"/>
    <property type="molecule type" value="Genomic_DNA"/>
</dbReference>
<name>A0A6J5PBJ1_9CAUD</name>
<proteinExistence type="predicted"/>
<protein>
    <submittedName>
        <fullName evidence="2">Uncharacterized protein</fullName>
    </submittedName>
</protein>